<name>A0A4C1Y8X5_EUMVA</name>
<protein>
    <submittedName>
        <fullName evidence="1">Uncharacterized protein</fullName>
    </submittedName>
</protein>
<evidence type="ECO:0000313" key="2">
    <source>
        <dbReference type="Proteomes" id="UP000299102"/>
    </source>
</evidence>
<sequence length="164" mass="18459">MRAAKFEAINNITIPPKARRADLRLRCAGGGSGEHVLRIVNTLYFSLKFRVTGQRRETLPLKLARRALHDQLSKLLLLSKNSVSMLFLSVSINRSLKNSLIEKLWLIKPSSHGYLSYLNGLNSIEDSVQQFAHNDVVYPRNMIAEPMYLPERSDGTPDILDGIG</sequence>
<accession>A0A4C1Y8X5</accession>
<comment type="caution">
    <text evidence="1">The sequence shown here is derived from an EMBL/GenBank/DDBJ whole genome shotgun (WGS) entry which is preliminary data.</text>
</comment>
<keyword evidence="2" id="KW-1185">Reference proteome</keyword>
<evidence type="ECO:0000313" key="1">
    <source>
        <dbReference type="EMBL" id="GBP72721.1"/>
    </source>
</evidence>
<proteinExistence type="predicted"/>
<organism evidence="1 2">
    <name type="scientific">Eumeta variegata</name>
    <name type="common">Bagworm moth</name>
    <name type="synonym">Eumeta japonica</name>
    <dbReference type="NCBI Taxonomy" id="151549"/>
    <lineage>
        <taxon>Eukaryota</taxon>
        <taxon>Metazoa</taxon>
        <taxon>Ecdysozoa</taxon>
        <taxon>Arthropoda</taxon>
        <taxon>Hexapoda</taxon>
        <taxon>Insecta</taxon>
        <taxon>Pterygota</taxon>
        <taxon>Neoptera</taxon>
        <taxon>Endopterygota</taxon>
        <taxon>Lepidoptera</taxon>
        <taxon>Glossata</taxon>
        <taxon>Ditrysia</taxon>
        <taxon>Tineoidea</taxon>
        <taxon>Psychidae</taxon>
        <taxon>Oiketicinae</taxon>
        <taxon>Eumeta</taxon>
    </lineage>
</organism>
<reference evidence="1 2" key="1">
    <citation type="journal article" date="2019" name="Commun. Biol.">
        <title>The bagworm genome reveals a unique fibroin gene that provides high tensile strength.</title>
        <authorList>
            <person name="Kono N."/>
            <person name="Nakamura H."/>
            <person name="Ohtoshi R."/>
            <person name="Tomita M."/>
            <person name="Numata K."/>
            <person name="Arakawa K."/>
        </authorList>
    </citation>
    <scope>NUCLEOTIDE SEQUENCE [LARGE SCALE GENOMIC DNA]</scope>
</reference>
<gene>
    <name evidence="1" type="ORF">EVAR_43457_1</name>
</gene>
<dbReference type="EMBL" id="BGZK01001154">
    <property type="protein sequence ID" value="GBP72721.1"/>
    <property type="molecule type" value="Genomic_DNA"/>
</dbReference>
<dbReference type="Proteomes" id="UP000299102">
    <property type="component" value="Unassembled WGS sequence"/>
</dbReference>
<dbReference type="AlphaFoldDB" id="A0A4C1Y8X5"/>